<accession>A0ABT0UBP4</accession>
<dbReference type="EMBL" id="JAMQBK010000083">
    <property type="protein sequence ID" value="MCM2374294.1"/>
    <property type="molecule type" value="Genomic_DNA"/>
</dbReference>
<dbReference type="RefSeq" id="WP_250932183.1">
    <property type="nucleotide sequence ID" value="NZ_JAMQBK010000083.1"/>
</dbReference>
<evidence type="ECO:0000313" key="3">
    <source>
        <dbReference type="Proteomes" id="UP001202961"/>
    </source>
</evidence>
<feature type="chain" id="PRO_5046741470" evidence="1">
    <location>
        <begin position="21"/>
        <end position="191"/>
    </location>
</feature>
<dbReference type="PANTHER" id="PTHR37691:SF1">
    <property type="entry name" value="BLR3518 PROTEIN"/>
    <property type="match status" value="1"/>
</dbReference>
<dbReference type="Gene3D" id="3.40.1260.10">
    <property type="entry name" value="DsrEFH-like"/>
    <property type="match status" value="1"/>
</dbReference>
<protein>
    <submittedName>
        <fullName evidence="2">DsrE family protein</fullName>
    </submittedName>
</protein>
<name>A0ABT0UBP4_9BACT</name>
<dbReference type="InterPro" id="IPR003787">
    <property type="entry name" value="Sulphur_relay_DsrE/F-like"/>
</dbReference>
<feature type="signal peptide" evidence="1">
    <location>
        <begin position="1"/>
        <end position="20"/>
    </location>
</feature>
<dbReference type="PANTHER" id="PTHR37691">
    <property type="entry name" value="BLR3518 PROTEIN"/>
    <property type="match status" value="1"/>
</dbReference>
<evidence type="ECO:0000256" key="1">
    <source>
        <dbReference type="SAM" id="SignalP"/>
    </source>
</evidence>
<dbReference type="InterPro" id="IPR027396">
    <property type="entry name" value="DsrEFH-like"/>
</dbReference>
<keyword evidence="1" id="KW-0732">Signal</keyword>
<gene>
    <name evidence="2" type="ORF">NB063_27060</name>
</gene>
<proteinExistence type="predicted"/>
<reference evidence="2 3" key="1">
    <citation type="journal article" date="2022" name="Syst. Appl. Microbiol.">
        <title>Rhodopirellula aestuarii sp. nov., a novel member of the genus Rhodopirellula isolated from brackish sediments collected in the Tagus River estuary, Portugal.</title>
        <authorList>
            <person name="Vitorino I.R."/>
            <person name="Klimek D."/>
            <person name="Calusinska M."/>
            <person name="Lobo-da-Cunha A."/>
            <person name="Vasconcelos V."/>
            <person name="Lage O.M."/>
        </authorList>
    </citation>
    <scope>NUCLEOTIDE SEQUENCE [LARGE SCALE GENOMIC DNA]</scope>
    <source>
        <strain evidence="2 3">ICT_H3.1</strain>
    </source>
</reference>
<dbReference type="Proteomes" id="UP001202961">
    <property type="component" value="Unassembled WGS sequence"/>
</dbReference>
<dbReference type="Pfam" id="PF02635">
    <property type="entry name" value="DsrE"/>
    <property type="match status" value="1"/>
</dbReference>
<evidence type="ECO:0000313" key="2">
    <source>
        <dbReference type="EMBL" id="MCM2374294.1"/>
    </source>
</evidence>
<keyword evidence="3" id="KW-1185">Reference proteome</keyword>
<sequence length="191" mass="20498">MKTAIYLVVSILLSHSAVLAADPTGEPSFEHPLIKDHGGIVVLPDADQQPKPNSKVLLDITSDAKSGNVIKGFDRAALILNQYTQAGAGIENGFKMALILHGPATTAALSDEAYGKHVKPYMKDKGQTKNPNLELLKELREAGVEIFVCGQALAHHGFGTNEVAREVKVAVSAATVNINLQMNNYAYIPFH</sequence>
<dbReference type="SUPFAM" id="SSF75169">
    <property type="entry name" value="DsrEFH-like"/>
    <property type="match status" value="1"/>
</dbReference>
<organism evidence="2 3">
    <name type="scientific">Aporhodopirellula aestuarii</name>
    <dbReference type="NCBI Taxonomy" id="2950107"/>
    <lineage>
        <taxon>Bacteria</taxon>
        <taxon>Pseudomonadati</taxon>
        <taxon>Planctomycetota</taxon>
        <taxon>Planctomycetia</taxon>
        <taxon>Pirellulales</taxon>
        <taxon>Pirellulaceae</taxon>
        <taxon>Aporhodopirellula</taxon>
    </lineage>
</organism>
<comment type="caution">
    <text evidence="2">The sequence shown here is derived from an EMBL/GenBank/DDBJ whole genome shotgun (WGS) entry which is preliminary data.</text>
</comment>